<reference evidence="6" key="1">
    <citation type="journal article" date="2014" name="Int. J. Syst. Evol. Microbiol.">
        <title>Complete genome of a new Firmicutes species belonging to the dominant human colonic microbiota ('Ruminococcus bicirculans') reveals two chromosomes and a selective capacity to utilize plant glucans.</title>
        <authorList>
            <consortium name="NISC Comparative Sequencing Program"/>
            <person name="Wegmann U."/>
            <person name="Louis P."/>
            <person name="Goesmann A."/>
            <person name="Henrissat B."/>
            <person name="Duncan S.H."/>
            <person name="Flint H.J."/>
        </authorList>
    </citation>
    <scope>NUCLEOTIDE SEQUENCE</scope>
    <source>
        <strain evidence="6">CECT 8869</strain>
    </source>
</reference>
<protein>
    <recommendedName>
        <fullName evidence="3">Pseudouridine synthase</fullName>
        <ecNumber evidence="3">5.4.99.-</ecNumber>
    </recommendedName>
</protein>
<dbReference type="EC" id="5.4.99.-" evidence="3"/>
<evidence type="ECO:0000256" key="3">
    <source>
        <dbReference type="RuleBase" id="RU003887"/>
    </source>
</evidence>
<gene>
    <name evidence="5" type="ORF">Q2T41_00075</name>
    <name evidence="6" type="ORF">Q2T41_19070</name>
</gene>
<dbReference type="Gene3D" id="3.30.70.580">
    <property type="entry name" value="Pseudouridine synthase I, catalytic domain, N-terminal subdomain"/>
    <property type="match status" value="1"/>
</dbReference>
<dbReference type="InterPro" id="IPR006145">
    <property type="entry name" value="PsdUridine_synth_RsuA/RluA"/>
</dbReference>
<dbReference type="Gene3D" id="3.30.70.1560">
    <property type="entry name" value="Alpha-L RNA-binding motif"/>
    <property type="match status" value="1"/>
</dbReference>
<dbReference type="PANTHER" id="PTHR47683:SF2">
    <property type="entry name" value="RNA-BINDING S4 DOMAIN-CONTAINING PROTEIN"/>
    <property type="match status" value="1"/>
</dbReference>
<dbReference type="PROSITE" id="PS01149">
    <property type="entry name" value="PSI_RSU"/>
    <property type="match status" value="1"/>
</dbReference>
<dbReference type="InterPro" id="IPR020103">
    <property type="entry name" value="PsdUridine_synth_cat_dom_sf"/>
</dbReference>
<keyword evidence="7" id="KW-1185">Reference proteome</keyword>
<dbReference type="SUPFAM" id="SSF55120">
    <property type="entry name" value="Pseudouridine synthase"/>
    <property type="match status" value="1"/>
</dbReference>
<proteinExistence type="inferred from homology"/>
<dbReference type="InterPro" id="IPR018496">
    <property type="entry name" value="PsdUridine_synth_RsuA/RluB_CS"/>
</dbReference>
<accession>A0ABT8RV31</accession>
<sequence>MKHYHFKVYKPFGMLSQLTSNEERQLRKKKFLSELYSFNSEIMPIGRLDEKSEGLLLMTTDGKLSDIINRKGVEKEYLAQLDGLISTQAIIELSSGVNIGLFGTTYGTKPCTVEQLLTNPTLPEPSAKLRIGRHRPTSWIRIILTEGKFRQIRKMTAAVGYPTIRLVRVRIGNIYLGHMQPGQVEPITLNTDII</sequence>
<dbReference type="EMBL" id="JAUKUC010000001">
    <property type="protein sequence ID" value="MDO1514762.1"/>
    <property type="molecule type" value="Genomic_DNA"/>
</dbReference>
<dbReference type="Proteomes" id="UP001168579">
    <property type="component" value="Unassembled WGS sequence"/>
</dbReference>
<dbReference type="InterPro" id="IPR000748">
    <property type="entry name" value="PsdUridine_synth_RsuA/RluB/E/F"/>
</dbReference>
<dbReference type="EMBL" id="JAUKUC010000001">
    <property type="protein sequence ID" value="MDO1511059.1"/>
    <property type="molecule type" value="Genomic_DNA"/>
</dbReference>
<dbReference type="RefSeq" id="WP_304434039.1">
    <property type="nucleotide sequence ID" value="NZ_JAUKUC010000001.1"/>
</dbReference>
<name>A0ABT8RV31_9FLAO</name>
<dbReference type="PANTHER" id="PTHR47683">
    <property type="entry name" value="PSEUDOURIDINE SYNTHASE FAMILY PROTEIN-RELATED"/>
    <property type="match status" value="1"/>
</dbReference>
<dbReference type="InterPro" id="IPR042092">
    <property type="entry name" value="PsdUridine_s_RsuA/RluB/E/F_cat"/>
</dbReference>
<evidence type="ECO:0000256" key="2">
    <source>
        <dbReference type="ARBA" id="ARBA00023235"/>
    </source>
</evidence>
<reference evidence="6" key="2">
    <citation type="submission" date="2023-06" db="EMBL/GenBank/DDBJ databases">
        <authorList>
            <person name="Lucena T."/>
            <person name="Sun Q."/>
        </authorList>
    </citation>
    <scope>NUCLEOTIDE SEQUENCE</scope>
    <source>
        <strain evidence="6">CECT 8869</strain>
    </source>
</reference>
<organism evidence="6 7">
    <name type="scientific">Maribacter confluentis</name>
    <dbReference type="NCBI Taxonomy" id="1656093"/>
    <lineage>
        <taxon>Bacteria</taxon>
        <taxon>Pseudomonadati</taxon>
        <taxon>Bacteroidota</taxon>
        <taxon>Flavobacteriia</taxon>
        <taxon>Flavobacteriales</taxon>
        <taxon>Flavobacteriaceae</taxon>
        <taxon>Maribacter</taxon>
    </lineage>
</organism>
<dbReference type="NCBIfam" id="TIGR00093">
    <property type="entry name" value="pseudouridine synthase"/>
    <property type="match status" value="1"/>
</dbReference>
<evidence type="ECO:0000256" key="1">
    <source>
        <dbReference type="ARBA" id="ARBA00008348"/>
    </source>
</evidence>
<comment type="similarity">
    <text evidence="1 3">Belongs to the pseudouridine synthase RsuA family.</text>
</comment>
<evidence type="ECO:0000259" key="4">
    <source>
        <dbReference type="Pfam" id="PF00849"/>
    </source>
</evidence>
<comment type="caution">
    <text evidence="6">The sequence shown here is derived from an EMBL/GenBank/DDBJ whole genome shotgun (WGS) entry which is preliminary data.</text>
</comment>
<evidence type="ECO:0000313" key="5">
    <source>
        <dbReference type="EMBL" id="MDO1511059.1"/>
    </source>
</evidence>
<feature type="domain" description="Pseudouridine synthase RsuA/RluA-like" evidence="4">
    <location>
        <begin position="7"/>
        <end position="158"/>
    </location>
</feature>
<dbReference type="InterPro" id="IPR020094">
    <property type="entry name" value="TruA/RsuA/RluB/E/F_N"/>
</dbReference>
<evidence type="ECO:0000313" key="7">
    <source>
        <dbReference type="Proteomes" id="UP001168579"/>
    </source>
</evidence>
<keyword evidence="2 3" id="KW-0413">Isomerase</keyword>
<dbReference type="Pfam" id="PF00849">
    <property type="entry name" value="PseudoU_synth_2"/>
    <property type="match status" value="1"/>
</dbReference>
<evidence type="ECO:0000313" key="6">
    <source>
        <dbReference type="EMBL" id="MDO1514762.1"/>
    </source>
</evidence>
<dbReference type="InterPro" id="IPR050343">
    <property type="entry name" value="RsuA_PseudoU_synthase"/>
</dbReference>